<accession>A0ACC1PFY4</accession>
<reference evidence="1" key="1">
    <citation type="submission" date="2022-10" db="EMBL/GenBank/DDBJ databases">
        <title>Genome Sequence of Xylaria curta.</title>
        <authorList>
            <person name="Buettner E."/>
        </authorList>
    </citation>
    <scope>NUCLEOTIDE SEQUENCE</scope>
    <source>
        <strain evidence="1">Babe10</strain>
    </source>
</reference>
<organism evidence="1 2">
    <name type="scientific">Xylaria curta</name>
    <dbReference type="NCBI Taxonomy" id="42375"/>
    <lineage>
        <taxon>Eukaryota</taxon>
        <taxon>Fungi</taxon>
        <taxon>Dikarya</taxon>
        <taxon>Ascomycota</taxon>
        <taxon>Pezizomycotina</taxon>
        <taxon>Sordariomycetes</taxon>
        <taxon>Xylariomycetidae</taxon>
        <taxon>Xylariales</taxon>
        <taxon>Xylariaceae</taxon>
        <taxon>Xylaria</taxon>
    </lineage>
</organism>
<protein>
    <submittedName>
        <fullName evidence="1">Uncharacterized protein</fullName>
    </submittedName>
</protein>
<sequence length="351" mass="39256">MAQSPRTLEEQLNATSGFSDLTIVCQGVEFATHRFIVCAHSEVLTAALAGDFSEAESQTVNMDFDLDSVKRFLEFLYTGDYNEIPDPALELIMSVPTHDEETEGATVQQNIEQATVFYDGEDDQNAAADFFALANLQFGNLTINAVDKTAESWICHCRMSSMADYYNVTRLSTISLAKLEEGLRSEWCVRSFCTLLVECLNEIGNRDTLRLLGNIAAEHCNVLAILGFFEPEGPGERLAPFVLAGCIKKLNETEALRKEAEGRCEQLNFGIGAYVGEDNVGANKERVWVHHDLDWSDEQGVDWLKKYIATWLPVLPESEVQEHWDELERITNGVKVPLETPLVMVFATKRA</sequence>
<gene>
    <name evidence="1" type="ORF">NUW58_g2361</name>
</gene>
<keyword evidence="2" id="KW-1185">Reference proteome</keyword>
<dbReference type="Proteomes" id="UP001143856">
    <property type="component" value="Unassembled WGS sequence"/>
</dbReference>
<name>A0ACC1PFY4_9PEZI</name>
<evidence type="ECO:0000313" key="1">
    <source>
        <dbReference type="EMBL" id="KAJ2991874.1"/>
    </source>
</evidence>
<evidence type="ECO:0000313" key="2">
    <source>
        <dbReference type="Proteomes" id="UP001143856"/>
    </source>
</evidence>
<dbReference type="EMBL" id="JAPDGR010000302">
    <property type="protein sequence ID" value="KAJ2991874.1"/>
    <property type="molecule type" value="Genomic_DNA"/>
</dbReference>
<proteinExistence type="predicted"/>
<comment type="caution">
    <text evidence="1">The sequence shown here is derived from an EMBL/GenBank/DDBJ whole genome shotgun (WGS) entry which is preliminary data.</text>
</comment>